<evidence type="ECO:0000313" key="10">
    <source>
        <dbReference type="EMBL" id="KAK3578014.1"/>
    </source>
</evidence>
<feature type="transmembrane region" description="Helical" evidence="8">
    <location>
        <begin position="183"/>
        <end position="201"/>
    </location>
</feature>
<feature type="transmembrane region" description="Helical" evidence="8">
    <location>
        <begin position="45"/>
        <end position="65"/>
    </location>
</feature>
<evidence type="ECO:0000256" key="6">
    <source>
        <dbReference type="ARBA" id="ARBA00022989"/>
    </source>
</evidence>
<keyword evidence="6 8" id="KW-1133">Transmembrane helix</keyword>
<accession>A0AAE0RR05</accession>
<dbReference type="PANTHER" id="PTHR11101">
    <property type="entry name" value="PHOSPHATE TRANSPORTER"/>
    <property type="match status" value="1"/>
</dbReference>
<feature type="transmembrane region" description="Helical" evidence="8">
    <location>
        <begin position="563"/>
        <end position="585"/>
    </location>
</feature>
<feature type="transmembrane region" description="Helical" evidence="8">
    <location>
        <begin position="148"/>
        <end position="171"/>
    </location>
</feature>
<dbReference type="AlphaFoldDB" id="A0AAE0RR05"/>
<evidence type="ECO:0000256" key="4">
    <source>
        <dbReference type="ARBA" id="ARBA00022592"/>
    </source>
</evidence>
<dbReference type="PANTHER" id="PTHR11101:SF80">
    <property type="entry name" value="PHOSPHATE TRANSPORTER"/>
    <property type="match status" value="1"/>
</dbReference>
<feature type="region of interest" description="Disordered" evidence="9">
    <location>
        <begin position="383"/>
        <end position="419"/>
    </location>
</feature>
<feature type="compositionally biased region" description="Basic and acidic residues" evidence="9">
    <location>
        <begin position="408"/>
        <end position="419"/>
    </location>
</feature>
<feature type="transmembrane region" description="Helical" evidence="8">
    <location>
        <begin position="424"/>
        <end position="443"/>
    </location>
</feature>
<comment type="subcellular location">
    <subcellularLocation>
        <location evidence="1 8">Membrane</location>
        <topology evidence="1 8">Multi-pass membrane protein</topology>
    </subcellularLocation>
</comment>
<evidence type="ECO:0000256" key="8">
    <source>
        <dbReference type="RuleBase" id="RU363058"/>
    </source>
</evidence>
<dbReference type="GO" id="GO:0005315">
    <property type="term" value="F:phosphate transmembrane transporter activity"/>
    <property type="evidence" value="ECO:0007669"/>
    <property type="project" value="InterPro"/>
</dbReference>
<keyword evidence="11" id="KW-1185">Reference proteome</keyword>
<reference evidence="10" key="1">
    <citation type="journal article" date="2021" name="Genome Biol. Evol.">
        <title>A High-Quality Reference Genome for a Parasitic Bivalve with Doubly Uniparental Inheritance (Bivalvia: Unionida).</title>
        <authorList>
            <person name="Smith C.H."/>
        </authorList>
    </citation>
    <scope>NUCLEOTIDE SEQUENCE</scope>
    <source>
        <strain evidence="10">CHS0354</strain>
    </source>
</reference>
<dbReference type="Pfam" id="PF01384">
    <property type="entry name" value="PHO4"/>
    <property type="match status" value="1"/>
</dbReference>
<evidence type="ECO:0000256" key="7">
    <source>
        <dbReference type="ARBA" id="ARBA00023136"/>
    </source>
</evidence>
<feature type="transmembrane region" description="Helical" evidence="8">
    <location>
        <begin position="86"/>
        <end position="109"/>
    </location>
</feature>
<feature type="transmembrane region" description="Helical" evidence="8">
    <location>
        <begin position="7"/>
        <end position="25"/>
    </location>
</feature>
<name>A0AAE0RR05_9BIVA</name>
<organism evidence="10 11">
    <name type="scientific">Potamilus streckersoni</name>
    <dbReference type="NCBI Taxonomy" id="2493646"/>
    <lineage>
        <taxon>Eukaryota</taxon>
        <taxon>Metazoa</taxon>
        <taxon>Spiralia</taxon>
        <taxon>Lophotrochozoa</taxon>
        <taxon>Mollusca</taxon>
        <taxon>Bivalvia</taxon>
        <taxon>Autobranchia</taxon>
        <taxon>Heteroconchia</taxon>
        <taxon>Palaeoheterodonta</taxon>
        <taxon>Unionida</taxon>
        <taxon>Unionoidea</taxon>
        <taxon>Unionidae</taxon>
        <taxon>Ambleminae</taxon>
        <taxon>Lampsilini</taxon>
        <taxon>Potamilus</taxon>
    </lineage>
</organism>
<dbReference type="EMBL" id="JAEAOA010002140">
    <property type="protein sequence ID" value="KAK3578014.1"/>
    <property type="molecule type" value="Genomic_DNA"/>
</dbReference>
<feature type="transmembrane region" description="Helical" evidence="8">
    <location>
        <begin position="472"/>
        <end position="491"/>
    </location>
</feature>
<evidence type="ECO:0000256" key="3">
    <source>
        <dbReference type="ARBA" id="ARBA00022448"/>
    </source>
</evidence>
<evidence type="ECO:0000256" key="5">
    <source>
        <dbReference type="ARBA" id="ARBA00022692"/>
    </source>
</evidence>
<reference evidence="10" key="2">
    <citation type="journal article" date="2021" name="Genome Biol. Evol.">
        <title>Developing a high-quality reference genome for a parasitic bivalve with doubly uniparental inheritance (Bivalvia: Unionida).</title>
        <authorList>
            <person name="Smith C.H."/>
        </authorList>
    </citation>
    <scope>NUCLEOTIDE SEQUENCE</scope>
    <source>
        <strain evidence="10">CHS0354</strain>
        <tissue evidence="10">Mantle</tissue>
    </source>
</reference>
<dbReference type="GO" id="GO:0035435">
    <property type="term" value="P:phosphate ion transmembrane transport"/>
    <property type="evidence" value="ECO:0007669"/>
    <property type="project" value="TreeGrafter"/>
</dbReference>
<dbReference type="Proteomes" id="UP001195483">
    <property type="component" value="Unassembled WGS sequence"/>
</dbReference>
<keyword evidence="4 8" id="KW-0592">Phosphate transport</keyword>
<reference evidence="10" key="3">
    <citation type="submission" date="2023-05" db="EMBL/GenBank/DDBJ databases">
        <authorList>
            <person name="Smith C.H."/>
        </authorList>
    </citation>
    <scope>NUCLEOTIDE SEQUENCE</scope>
    <source>
        <strain evidence="10">CHS0354</strain>
        <tissue evidence="10">Mantle</tissue>
    </source>
</reference>
<evidence type="ECO:0000256" key="2">
    <source>
        <dbReference type="ARBA" id="ARBA00009916"/>
    </source>
</evidence>
<dbReference type="InterPro" id="IPR001204">
    <property type="entry name" value="Phos_transporter"/>
</dbReference>
<protein>
    <recommendedName>
        <fullName evidence="8">Phosphate transporter</fullName>
    </recommendedName>
</protein>
<keyword evidence="5 8" id="KW-0812">Transmembrane</keyword>
<evidence type="ECO:0000256" key="1">
    <source>
        <dbReference type="ARBA" id="ARBA00004141"/>
    </source>
</evidence>
<feature type="transmembrane region" description="Helical" evidence="8">
    <location>
        <begin position="213"/>
        <end position="236"/>
    </location>
</feature>
<evidence type="ECO:0000256" key="9">
    <source>
        <dbReference type="SAM" id="MobiDB-lite"/>
    </source>
</evidence>
<feature type="transmembrane region" description="Helical" evidence="8">
    <location>
        <begin position="512"/>
        <end position="532"/>
    </location>
</feature>
<proteinExistence type="inferred from homology"/>
<comment type="function">
    <text evidence="8">Sodium-phosphate symporter.</text>
</comment>
<evidence type="ECO:0000313" key="11">
    <source>
        <dbReference type="Proteomes" id="UP001195483"/>
    </source>
</evidence>
<comment type="caution">
    <text evidence="10">The sequence shown here is derived from an EMBL/GenBank/DDBJ whole genome shotgun (WGS) entry which is preliminary data.</text>
</comment>
<feature type="compositionally biased region" description="Low complexity" evidence="9">
    <location>
        <begin position="386"/>
        <end position="407"/>
    </location>
</feature>
<dbReference type="GO" id="GO:0016020">
    <property type="term" value="C:membrane"/>
    <property type="evidence" value="ECO:0007669"/>
    <property type="project" value="UniProtKB-SubCell"/>
</dbReference>
<comment type="similarity">
    <text evidence="2 8">Belongs to the inorganic phosphate transporter (PiT) (TC 2.A.20) family.</text>
</comment>
<keyword evidence="7 8" id="KW-0472">Membrane</keyword>
<keyword evidence="3 8" id="KW-0813">Transport</keyword>
<gene>
    <name evidence="10" type="ORF">CHS0354_036568</name>
</gene>
<sequence>MLIPDEYLWMVIVGFIIAFVLAFGIGANDVANSFGTSVGAKVLTLRQACILGTIFEILGAVLIGARVSNTIRKGIISTDAFNGTESVFMVGNVAALSGSCIWLLVATFFKLPVSGTHSIVGATIGFSLVAHGLKGISWSTLGMIVASWFVSPLLSGLASAGLFLVVHHLVLKKKEPLEYGLRLLPIFYSVTLAINLFSIFYEGSELLHFNKIPLYGTFILTFGPAIIAAFIVRILVVPYQRRQIEVAMRDAQDTEALKKQEEEFSLALEKELNEATNRQVCTYKFDDEVDNRGRQETKFITEDKENFQPIDLMTNGATSTPMKKNGILLKEKDVKVDPEFQGTKITGTASVASSMPLLANSTTQLISSQGYVNSSCDAKKSKFKKYGSSGNSSRVTTSTDSSQSDISAQREEARRKVEDKPETASLFSFLQILTAIFGSFAHGGNDVSNCIGPVVALWVTATTGSAAQEAPVPIWILVYGGAGISVGLWIWGRRVIQTMGEDLTKITPSSGFCIEIGSALTVLIASNVGIPISTTHCKVGSVVITGRVRSKDTVDWKLFRNIILAWFVTVPVSGGLSAAFMFGLMQAV</sequence>